<dbReference type="GO" id="GO:0016881">
    <property type="term" value="F:acid-amino acid ligase activity"/>
    <property type="evidence" value="ECO:0007669"/>
    <property type="project" value="UniProtKB-ARBA"/>
</dbReference>
<dbReference type="Gene3D" id="1.10.510.40">
    <property type="match status" value="1"/>
</dbReference>
<dbReference type="AlphaFoldDB" id="A0A4R6S5D3"/>
<dbReference type="Proteomes" id="UP000295444">
    <property type="component" value="Unassembled WGS sequence"/>
</dbReference>
<dbReference type="PANTHER" id="PTHR34384:SF5">
    <property type="entry name" value="L-2,3-DIAMINOPROPANOATE--CITRATE LIGASE"/>
    <property type="match status" value="1"/>
</dbReference>
<dbReference type="PANTHER" id="PTHR34384">
    <property type="entry name" value="L-2,3-DIAMINOPROPANOATE--CITRATE LIGASE"/>
    <property type="match status" value="1"/>
</dbReference>
<accession>A0A4R6S5D3</accession>
<feature type="domain" description="Aerobactin siderophore biosynthesis IucA/IucC N-terminal" evidence="3">
    <location>
        <begin position="119"/>
        <end position="159"/>
    </location>
</feature>
<dbReference type="InterPro" id="IPR007310">
    <property type="entry name" value="Aerobactin_biosyn_IucA/IucC_N"/>
</dbReference>
<evidence type="ECO:0000256" key="2">
    <source>
        <dbReference type="ARBA" id="ARBA00007832"/>
    </source>
</evidence>
<dbReference type="GO" id="GO:0019290">
    <property type="term" value="P:siderophore biosynthetic process"/>
    <property type="evidence" value="ECO:0007669"/>
    <property type="project" value="InterPro"/>
</dbReference>
<sequence>MTLIARVLTTLLREDHLGMHSDGEPDGDWWRWRHLRLPVEPDGFLADHRVAKPFLEVRGRRLSTLDAVLAALAPVDDPEAERGWAAFTEECHAAERDTPDLRDELAPLDPMGFAGLLHYEALAATLEHPVHPAGRARLGLTEAELRAYAPEYRPRFRLRQANGLPVHPLIVARGLVEADELGPEVIPTLSMRTVALADDPGVHLKLPLPTATLGARNTRSIKQGTLADGAEMQRLLAKVLAAEPALADTIVLADESVWVDDPDEYRAALTRRYPSELDGAHLVPLAALAAPDPWGTGTVLDRVAGGDLDAWFDRYLRVLLDFHVALWLRYGIALESHQQNITLALAGDRIRLVYKDNDGARVDPTRQQAAFADRRMAVADPAELADVFTTITLHLCAAATVRAAGRDDLFSLIGRRLAEAADRWTDPTDPASVRAAELLRTRVLEADRLPVKAMVTAGTLLPKHRLGCTDINKHYLRTGPNYLRHRSSS</sequence>
<feature type="domain" description="Aerobactin siderophore biosynthesis IucA/IucC-like C-terminal" evidence="4">
    <location>
        <begin position="310"/>
        <end position="453"/>
    </location>
</feature>
<organism evidence="5 6">
    <name type="scientific">Labedaea rhizosphaerae</name>
    <dbReference type="NCBI Taxonomy" id="598644"/>
    <lineage>
        <taxon>Bacteria</taxon>
        <taxon>Bacillati</taxon>
        <taxon>Actinomycetota</taxon>
        <taxon>Actinomycetes</taxon>
        <taxon>Pseudonocardiales</taxon>
        <taxon>Pseudonocardiaceae</taxon>
        <taxon>Labedaea</taxon>
    </lineage>
</organism>
<evidence type="ECO:0000256" key="1">
    <source>
        <dbReference type="ARBA" id="ARBA00004924"/>
    </source>
</evidence>
<comment type="similarity">
    <text evidence="2">Belongs to the IucA/IucC family.</text>
</comment>
<dbReference type="InterPro" id="IPR037455">
    <property type="entry name" value="LucA/IucC-like"/>
</dbReference>
<keyword evidence="6" id="KW-1185">Reference proteome</keyword>
<dbReference type="EMBL" id="SNXZ01000006">
    <property type="protein sequence ID" value="TDP93956.1"/>
    <property type="molecule type" value="Genomic_DNA"/>
</dbReference>
<evidence type="ECO:0000313" key="6">
    <source>
        <dbReference type="Proteomes" id="UP000295444"/>
    </source>
</evidence>
<evidence type="ECO:0000259" key="3">
    <source>
        <dbReference type="Pfam" id="PF04183"/>
    </source>
</evidence>
<comment type="caution">
    <text evidence="5">The sequence shown here is derived from an EMBL/GenBank/DDBJ whole genome shotgun (WGS) entry which is preliminary data.</text>
</comment>
<gene>
    <name evidence="5" type="ORF">EV186_106350</name>
</gene>
<dbReference type="Pfam" id="PF06276">
    <property type="entry name" value="FhuF"/>
    <property type="match status" value="1"/>
</dbReference>
<proteinExistence type="inferred from homology"/>
<dbReference type="InterPro" id="IPR022770">
    <property type="entry name" value="IucA/IucC-like_C"/>
</dbReference>
<reference evidence="5 6" key="1">
    <citation type="submission" date="2019-03" db="EMBL/GenBank/DDBJ databases">
        <title>Genomic Encyclopedia of Type Strains, Phase IV (KMG-IV): sequencing the most valuable type-strain genomes for metagenomic binning, comparative biology and taxonomic classification.</title>
        <authorList>
            <person name="Goeker M."/>
        </authorList>
    </citation>
    <scope>NUCLEOTIDE SEQUENCE [LARGE SCALE GENOMIC DNA]</scope>
    <source>
        <strain evidence="5 6">DSM 45361</strain>
    </source>
</reference>
<dbReference type="RefSeq" id="WP_208115862.1">
    <property type="nucleotide sequence ID" value="NZ_SNXZ01000006.1"/>
</dbReference>
<evidence type="ECO:0000313" key="5">
    <source>
        <dbReference type="EMBL" id="TDP93956.1"/>
    </source>
</evidence>
<dbReference type="Pfam" id="PF04183">
    <property type="entry name" value="IucA_IucC"/>
    <property type="match status" value="2"/>
</dbReference>
<feature type="domain" description="Aerobactin siderophore biosynthesis IucA/IucC N-terminal" evidence="3">
    <location>
        <begin position="169"/>
        <end position="289"/>
    </location>
</feature>
<comment type="pathway">
    <text evidence="1">Siderophore biosynthesis.</text>
</comment>
<name>A0A4R6S5D3_LABRH</name>
<dbReference type="Gene3D" id="6.10.250.3370">
    <property type="match status" value="1"/>
</dbReference>
<evidence type="ECO:0000259" key="4">
    <source>
        <dbReference type="Pfam" id="PF06276"/>
    </source>
</evidence>
<protein>
    <submittedName>
        <fullName evidence="5">Siderophore synthetase component</fullName>
    </submittedName>
</protein>